<sequence>MTVPDPGPDDAVPAWLAAHARPVGVPDDDPEGDDGVTAWVRAVAGGRVVALGPTVAGTRELAQLAGRVLGGLVAQPGVGTLALQTPESATTALDDHVRRGTGSASAVLDLLGSWSWNTREVLDVVRRLAEDPRPVRVAGVDPRHPAAAVRVVGRFLRTAAPDVLPAVADTLADLALGRGDETARVAVDRVQARLDQDAPALMAATSPERYAEAVRHAGFLARAAELVATPRERADAVAGRLMAEAVLEALDAAAPDGRVVLWAHADHVVARDDPPSLGAHLRERLGDGYRALLLTAGTGTTRAIRRRRLFGPARTPSTHRLGAPRADALESVLLPDGTRDHVLDLRVPDVPPAVAAWADATLPRRSVGDEVSTAAPATAVVPCRPGAELDAIAVVRTVHPAWAR</sequence>
<accession>A0A2U1EXH9</accession>
<dbReference type="RefSeq" id="WP_116710622.1">
    <property type="nucleotide sequence ID" value="NZ_QEKW01000017.1"/>
</dbReference>
<protein>
    <submittedName>
        <fullName evidence="1">Erythromycin esterase</fullName>
    </submittedName>
</protein>
<comment type="caution">
    <text evidence="1">The sequence shown here is derived from an EMBL/GenBank/DDBJ whole genome shotgun (WGS) entry which is preliminary data.</text>
</comment>
<name>A0A2U1EXH9_9PSEU</name>
<dbReference type="CDD" id="cd14728">
    <property type="entry name" value="Ere-like"/>
    <property type="match status" value="1"/>
</dbReference>
<proteinExistence type="predicted"/>
<dbReference type="EMBL" id="QEKW01000017">
    <property type="protein sequence ID" value="PVZ04635.1"/>
    <property type="molecule type" value="Genomic_DNA"/>
</dbReference>
<dbReference type="Proteomes" id="UP000245639">
    <property type="component" value="Unassembled WGS sequence"/>
</dbReference>
<gene>
    <name evidence="1" type="ORF">C8D89_11788</name>
</gene>
<keyword evidence="2" id="KW-1185">Reference proteome</keyword>
<dbReference type="PANTHER" id="PTHR31299:SF0">
    <property type="entry name" value="ESTERASE, PUTATIVE (AFU_ORTHOLOGUE AFUA_1G05850)-RELATED"/>
    <property type="match status" value="1"/>
</dbReference>
<dbReference type="InterPro" id="IPR052036">
    <property type="entry name" value="Hydrolase/PRTase-associated"/>
</dbReference>
<evidence type="ECO:0000313" key="2">
    <source>
        <dbReference type="Proteomes" id="UP000245639"/>
    </source>
</evidence>
<dbReference type="Gene3D" id="3.40.1660.10">
    <property type="entry name" value="EreA-like (biosynthetic domain)"/>
    <property type="match status" value="1"/>
</dbReference>
<dbReference type="PANTHER" id="PTHR31299">
    <property type="entry name" value="ESTERASE, PUTATIVE (AFU_ORTHOLOGUE AFUA_1G05850)-RELATED"/>
    <property type="match status" value="1"/>
</dbReference>
<dbReference type="AlphaFoldDB" id="A0A2U1EXH9"/>
<dbReference type="Gene3D" id="3.30.1870.10">
    <property type="entry name" value="EreA-like, domain 2"/>
    <property type="match status" value="1"/>
</dbReference>
<dbReference type="InterPro" id="IPR007815">
    <property type="entry name" value="Emycin_Estase"/>
</dbReference>
<evidence type="ECO:0000313" key="1">
    <source>
        <dbReference type="EMBL" id="PVZ04635.1"/>
    </source>
</evidence>
<organism evidence="1 2">
    <name type="scientific">Actinomycetospora cinnamomea</name>
    <dbReference type="NCBI Taxonomy" id="663609"/>
    <lineage>
        <taxon>Bacteria</taxon>
        <taxon>Bacillati</taxon>
        <taxon>Actinomycetota</taxon>
        <taxon>Actinomycetes</taxon>
        <taxon>Pseudonocardiales</taxon>
        <taxon>Pseudonocardiaceae</taxon>
        <taxon>Actinomycetospora</taxon>
    </lineage>
</organism>
<dbReference type="Gene3D" id="1.20.1440.30">
    <property type="entry name" value="Biosynthetic Protein domain"/>
    <property type="match status" value="1"/>
</dbReference>
<dbReference type="SUPFAM" id="SSF159501">
    <property type="entry name" value="EreA/ChaN-like"/>
    <property type="match status" value="1"/>
</dbReference>
<dbReference type="GO" id="GO:0046677">
    <property type="term" value="P:response to antibiotic"/>
    <property type="evidence" value="ECO:0007669"/>
    <property type="project" value="InterPro"/>
</dbReference>
<dbReference type="Pfam" id="PF05139">
    <property type="entry name" value="Erythro_esteras"/>
    <property type="match status" value="1"/>
</dbReference>
<dbReference type="OrthoDB" id="9810066at2"/>
<reference evidence="1 2" key="1">
    <citation type="submission" date="2018-04" db="EMBL/GenBank/DDBJ databases">
        <title>Genomic Encyclopedia of Type Strains, Phase IV (KMG-IV): sequencing the most valuable type-strain genomes for metagenomic binning, comparative biology and taxonomic classification.</title>
        <authorList>
            <person name="Goeker M."/>
        </authorList>
    </citation>
    <scope>NUCLEOTIDE SEQUENCE [LARGE SCALE GENOMIC DNA]</scope>
    <source>
        <strain evidence="1 2">DSM 45771</strain>
    </source>
</reference>